<dbReference type="RefSeq" id="WP_353635600.1">
    <property type="nucleotide sequence ID" value="NZ_CP159206.1"/>
</dbReference>
<dbReference type="EMBL" id="CP159206">
    <property type="protein sequence ID" value="XCF18316.1"/>
    <property type="molecule type" value="Genomic_DNA"/>
</dbReference>
<geneLocation type="plasmid" evidence="1">
    <name>pNMX12-1_119</name>
</geneLocation>
<organism evidence="1">
    <name type="scientific">Halobacterium sp. NMX12-1</name>
    <dbReference type="NCBI Taxonomy" id="3166650"/>
    <lineage>
        <taxon>Archaea</taxon>
        <taxon>Methanobacteriati</taxon>
        <taxon>Methanobacteriota</taxon>
        <taxon>Stenosarchaea group</taxon>
        <taxon>Halobacteria</taxon>
        <taxon>Halobacteriales</taxon>
        <taxon>Halobacteriaceae</taxon>
        <taxon>Halobacterium</taxon>
    </lineage>
</organism>
<gene>
    <name evidence="1" type="ORF">ABSL23_17275</name>
</gene>
<proteinExistence type="predicted"/>
<evidence type="ECO:0000313" key="1">
    <source>
        <dbReference type="EMBL" id="XCF18316.1"/>
    </source>
</evidence>
<keyword evidence="1" id="KW-0614">Plasmid</keyword>
<dbReference type="GeneID" id="91110938"/>
<dbReference type="KEGG" id="hanx:ABSL23_17275"/>
<sequence length="89" mass="9827">MSRNTVNTTVSIKPADALFLSWATGINASGLFREALTEQMTYRDIDRDELSTLAEEALTDTSRDLDDLLEQTSSIDDLNALLETDPSTD</sequence>
<reference evidence="1" key="1">
    <citation type="submission" date="2024-06" db="EMBL/GenBank/DDBJ databases">
        <title>Genome Sequence of an extremely halophilic archaeon isolated from Permian era halite, Salado Formation, Carlsbad, New Mexico: Halobacterium sp. strain NMX12-1.</title>
        <authorList>
            <person name="Sotoa L."/>
            <person name="DasSarma P."/>
            <person name="Anton B.P."/>
            <person name="Vincze T."/>
            <person name="Verma I."/>
            <person name="Eralp B."/>
            <person name="Powers D.W."/>
            <person name="Dozier B.L."/>
            <person name="Roberts R.J."/>
            <person name="DasSarma S."/>
        </authorList>
    </citation>
    <scope>NUCLEOTIDE SEQUENCE</scope>
    <source>
        <strain evidence="1">NMX12-1</strain>
        <plasmid evidence="1">pNMX12-1_119</plasmid>
    </source>
</reference>
<protein>
    <submittedName>
        <fullName evidence="1">Uncharacterized protein</fullName>
    </submittedName>
</protein>
<name>A0AAU8CHP3_9EURY</name>
<dbReference type="AlphaFoldDB" id="A0AAU8CHP3"/>
<accession>A0AAU8CHP3</accession>